<feature type="non-terminal residue" evidence="1">
    <location>
        <position position="1"/>
    </location>
</feature>
<protein>
    <submittedName>
        <fullName evidence="1">Uncharacterized protein</fullName>
    </submittedName>
</protein>
<proteinExistence type="predicted"/>
<gene>
    <name evidence="1" type="ORF">D5086_030053</name>
</gene>
<reference evidence="1 2" key="1">
    <citation type="journal article" date="2024" name="Plant Biotechnol. J.">
        <title>Genome and CRISPR/Cas9 system of a widespread forest tree (Populus alba) in the world.</title>
        <authorList>
            <person name="Liu Y.J."/>
            <person name="Jiang P.F."/>
            <person name="Han X.M."/>
            <person name="Li X.Y."/>
            <person name="Wang H.M."/>
            <person name="Wang Y.J."/>
            <person name="Wang X.X."/>
            <person name="Zeng Q.Y."/>
        </authorList>
    </citation>
    <scope>NUCLEOTIDE SEQUENCE [LARGE SCALE GENOMIC DNA]</scope>
    <source>
        <strain evidence="2">cv. PAL-ZL1</strain>
    </source>
</reference>
<keyword evidence="2" id="KW-1185">Reference proteome</keyword>
<name>A0ACC4AMF0_POPAL</name>
<evidence type="ECO:0000313" key="2">
    <source>
        <dbReference type="Proteomes" id="UP000309997"/>
    </source>
</evidence>
<organism evidence="1 2">
    <name type="scientific">Populus alba</name>
    <name type="common">White poplar</name>
    <dbReference type="NCBI Taxonomy" id="43335"/>
    <lineage>
        <taxon>Eukaryota</taxon>
        <taxon>Viridiplantae</taxon>
        <taxon>Streptophyta</taxon>
        <taxon>Embryophyta</taxon>
        <taxon>Tracheophyta</taxon>
        <taxon>Spermatophyta</taxon>
        <taxon>Magnoliopsida</taxon>
        <taxon>eudicotyledons</taxon>
        <taxon>Gunneridae</taxon>
        <taxon>Pentapetalae</taxon>
        <taxon>rosids</taxon>
        <taxon>fabids</taxon>
        <taxon>Malpighiales</taxon>
        <taxon>Salicaceae</taxon>
        <taxon>Saliceae</taxon>
        <taxon>Populus</taxon>
    </lineage>
</organism>
<dbReference type="EMBL" id="RCHU02000017">
    <property type="protein sequence ID" value="KAL3567402.1"/>
    <property type="molecule type" value="Genomic_DNA"/>
</dbReference>
<accession>A0ACC4AMF0</accession>
<evidence type="ECO:0000313" key="1">
    <source>
        <dbReference type="EMBL" id="KAL3567402.1"/>
    </source>
</evidence>
<sequence>FSEEDGIKMGSVVTGVIDKVTASSVIVYVNAKDNLKGTIATEHLSDHHEHAALMKSVLKPWILN</sequence>
<comment type="caution">
    <text evidence="1">The sequence shown here is derived from an EMBL/GenBank/DDBJ whole genome shotgun (WGS) entry which is preliminary data.</text>
</comment>
<dbReference type="Proteomes" id="UP000309997">
    <property type="component" value="Unassembled WGS sequence"/>
</dbReference>